<comment type="caution">
    <text evidence="3">The sequence shown here is derived from an EMBL/GenBank/DDBJ whole genome shotgun (WGS) entry which is preliminary data.</text>
</comment>
<organism evidence="3 4">
    <name type="scientific">Paramecium sonneborni</name>
    <dbReference type="NCBI Taxonomy" id="65129"/>
    <lineage>
        <taxon>Eukaryota</taxon>
        <taxon>Sar</taxon>
        <taxon>Alveolata</taxon>
        <taxon>Ciliophora</taxon>
        <taxon>Intramacronucleata</taxon>
        <taxon>Oligohymenophorea</taxon>
        <taxon>Peniculida</taxon>
        <taxon>Parameciidae</taxon>
        <taxon>Paramecium</taxon>
    </lineage>
</organism>
<feature type="region of interest" description="Disordered" evidence="2">
    <location>
        <begin position="1"/>
        <end position="20"/>
    </location>
</feature>
<feature type="coiled-coil region" evidence="1">
    <location>
        <begin position="33"/>
        <end position="189"/>
    </location>
</feature>
<dbReference type="OrthoDB" id="308312at2759"/>
<keyword evidence="4" id="KW-1185">Reference proteome</keyword>
<name>A0A8S1Q9J6_9CILI</name>
<dbReference type="AlphaFoldDB" id="A0A8S1Q9J6"/>
<dbReference type="Proteomes" id="UP000692954">
    <property type="component" value="Unassembled WGS sequence"/>
</dbReference>
<dbReference type="EMBL" id="CAJJDN010000099">
    <property type="protein sequence ID" value="CAD8111925.1"/>
    <property type="molecule type" value="Genomic_DNA"/>
</dbReference>
<sequence length="424" mass="50219">MKTSSLKSKLNGSKMDDFDNQNTQNLIKLTTQVERLTQVLNMKIEQVDMLNKQFELQKSITKPKEIEELISTVEEQTKEIEKWAEKYQKLQQQNLQLQQKNDELEQVVNLLQNNATQQYINYNDNLPSLKEIQSKQNQQSNIRKVENQNHNEQLNNINTQNLQKKQEEINQLKFQLSQIQQELLNEKQLHRELIIAEEARVRDQERKSFNQYKQDTQSQLLLQKKQIDTLQKQLDNSYNFDEKSINRSQIKELNEQFPQNIKIVGLLDNDVQNLQTANRQSYIPKLQKEQTISNQQYQLDKFPNFQPQTQRIGPLQNTSFSLEGVSPTELQFQPNNINQIQEQINQTMAQIEKSIIQVDLMKQTNYLQKKIVQEQIQPSNSNSLLNSQFQQQQLNIKQLEPQKAFSQVGQQSNNFYQFNQKQYF</sequence>
<protein>
    <submittedName>
        <fullName evidence="3">Uncharacterized protein</fullName>
    </submittedName>
</protein>
<proteinExistence type="predicted"/>
<evidence type="ECO:0000313" key="4">
    <source>
        <dbReference type="Proteomes" id="UP000692954"/>
    </source>
</evidence>
<evidence type="ECO:0000313" key="3">
    <source>
        <dbReference type="EMBL" id="CAD8111925.1"/>
    </source>
</evidence>
<accession>A0A8S1Q9J6</accession>
<evidence type="ECO:0000256" key="1">
    <source>
        <dbReference type="SAM" id="Coils"/>
    </source>
</evidence>
<reference evidence="3" key="1">
    <citation type="submission" date="2021-01" db="EMBL/GenBank/DDBJ databases">
        <authorList>
            <consortium name="Genoscope - CEA"/>
            <person name="William W."/>
        </authorList>
    </citation>
    <scope>NUCLEOTIDE SEQUENCE</scope>
</reference>
<gene>
    <name evidence="3" type="ORF">PSON_ATCC_30995.1.T0990126</name>
</gene>
<feature type="compositionally biased region" description="Polar residues" evidence="2">
    <location>
        <begin position="1"/>
        <end position="11"/>
    </location>
</feature>
<evidence type="ECO:0000256" key="2">
    <source>
        <dbReference type="SAM" id="MobiDB-lite"/>
    </source>
</evidence>
<keyword evidence="1" id="KW-0175">Coiled coil</keyword>